<dbReference type="Proteomes" id="UP000004367">
    <property type="component" value="Unassembled WGS sequence"/>
</dbReference>
<feature type="region of interest" description="Disordered" evidence="3">
    <location>
        <begin position="1"/>
        <end position="31"/>
    </location>
</feature>
<proteinExistence type="predicted"/>
<comment type="caution">
    <text evidence="5">The sequence shown here is derived from an EMBL/GenBank/DDBJ whole genome shotgun (WGS) entry which is preliminary data.</text>
</comment>
<evidence type="ECO:0000313" key="6">
    <source>
        <dbReference type="Proteomes" id="UP000004367"/>
    </source>
</evidence>
<evidence type="ECO:0000256" key="1">
    <source>
        <dbReference type="ARBA" id="ARBA00023224"/>
    </source>
</evidence>
<keyword evidence="6" id="KW-1185">Reference proteome</keyword>
<dbReference type="SMART" id="SM00283">
    <property type="entry name" value="MA"/>
    <property type="match status" value="1"/>
</dbReference>
<reference evidence="5 6" key="1">
    <citation type="submission" date="2012-02" db="EMBL/GenBank/DDBJ databases">
        <title>Whole genome shotgun sequence of Mobilicoccus pelagius NBRC 104925.</title>
        <authorList>
            <person name="Yoshida Y."/>
            <person name="Hosoyama A."/>
            <person name="Tsuchikane K."/>
            <person name="Katsumata H."/>
            <person name="Yamazaki S."/>
            <person name="Fujita N."/>
        </authorList>
    </citation>
    <scope>NUCLEOTIDE SEQUENCE [LARGE SCALE GENOMIC DNA]</scope>
    <source>
        <strain evidence="5 6">NBRC 104925</strain>
    </source>
</reference>
<evidence type="ECO:0000256" key="2">
    <source>
        <dbReference type="PROSITE-ProRule" id="PRU00284"/>
    </source>
</evidence>
<dbReference type="Gene3D" id="1.10.287.950">
    <property type="entry name" value="Methyl-accepting chemotaxis protein"/>
    <property type="match status" value="1"/>
</dbReference>
<sequence length="318" mass="33810">MGSHRTDDESHAMRRHTRHDDTAPATSAPTPEACDAIESVLERALAGDLDARIVLLDAPEEQVRIAHRVNDLIDLFQAFALETELSLRAAGEGRYHRLFLPRGMPGPLKKSAQRINAARQSMLDRDRTLELRDAERQGLADGVSEISERLTHAARDLHTSATGLSDSTRTAVSEAESALATVTRLEQASADIDQAVRLIAQVASQTKLLALNATIEAARAGDAGKGFAVVAAEVKSLAEETTTSSDRIAEQVAATQAAAREAADTIGAITAAIEGIDGRVAEMSTAIEGHDGLEPLSFSLQTEVDRLQASGSDGPDDH</sequence>
<feature type="domain" description="Methyl-accepting transducer" evidence="4">
    <location>
        <begin position="140"/>
        <end position="288"/>
    </location>
</feature>
<accession>H5UNB5</accession>
<dbReference type="Pfam" id="PF00015">
    <property type="entry name" value="MCPsignal"/>
    <property type="match status" value="1"/>
</dbReference>
<dbReference type="PANTHER" id="PTHR32089:SF112">
    <property type="entry name" value="LYSOZYME-LIKE PROTEIN-RELATED"/>
    <property type="match status" value="1"/>
</dbReference>
<dbReference type="GO" id="GO:0007165">
    <property type="term" value="P:signal transduction"/>
    <property type="evidence" value="ECO:0007669"/>
    <property type="project" value="UniProtKB-KW"/>
</dbReference>
<protein>
    <submittedName>
        <fullName evidence="5">Putative methyl-accepting chemotaxis protein</fullName>
    </submittedName>
</protein>
<dbReference type="eggNOG" id="COG0840">
    <property type="taxonomic scope" value="Bacteria"/>
</dbReference>
<dbReference type="PROSITE" id="PS50111">
    <property type="entry name" value="CHEMOTAXIS_TRANSDUC_2"/>
    <property type="match status" value="1"/>
</dbReference>
<gene>
    <name evidence="5" type="ORF">MOPEL_007_00400</name>
</gene>
<name>H5UNB5_9MICO</name>
<dbReference type="PANTHER" id="PTHR32089">
    <property type="entry name" value="METHYL-ACCEPTING CHEMOTAXIS PROTEIN MCPB"/>
    <property type="match status" value="1"/>
</dbReference>
<evidence type="ECO:0000256" key="3">
    <source>
        <dbReference type="SAM" id="MobiDB-lite"/>
    </source>
</evidence>
<dbReference type="InterPro" id="IPR004089">
    <property type="entry name" value="MCPsignal_dom"/>
</dbReference>
<feature type="compositionally biased region" description="Basic and acidic residues" evidence="3">
    <location>
        <begin position="1"/>
        <end position="22"/>
    </location>
</feature>
<dbReference type="EMBL" id="BAFE01000007">
    <property type="protein sequence ID" value="GAB47223.1"/>
    <property type="molecule type" value="Genomic_DNA"/>
</dbReference>
<dbReference type="STRING" id="1089455.MOPEL_007_00400"/>
<dbReference type="GO" id="GO:0016020">
    <property type="term" value="C:membrane"/>
    <property type="evidence" value="ECO:0007669"/>
    <property type="project" value="InterPro"/>
</dbReference>
<organism evidence="5 6">
    <name type="scientific">Mobilicoccus pelagius NBRC 104925</name>
    <dbReference type="NCBI Taxonomy" id="1089455"/>
    <lineage>
        <taxon>Bacteria</taxon>
        <taxon>Bacillati</taxon>
        <taxon>Actinomycetota</taxon>
        <taxon>Actinomycetes</taxon>
        <taxon>Micrococcales</taxon>
        <taxon>Dermatophilaceae</taxon>
        <taxon>Mobilicoccus</taxon>
    </lineage>
</organism>
<evidence type="ECO:0000259" key="4">
    <source>
        <dbReference type="PROSITE" id="PS50111"/>
    </source>
</evidence>
<dbReference type="SUPFAM" id="SSF58104">
    <property type="entry name" value="Methyl-accepting chemotaxis protein (MCP) signaling domain"/>
    <property type="match status" value="1"/>
</dbReference>
<keyword evidence="1 2" id="KW-0807">Transducer</keyword>
<evidence type="ECO:0000313" key="5">
    <source>
        <dbReference type="EMBL" id="GAB47223.1"/>
    </source>
</evidence>
<dbReference type="AlphaFoldDB" id="H5UNB5"/>